<dbReference type="EMBL" id="MU860023">
    <property type="protein sequence ID" value="KAK4241351.1"/>
    <property type="molecule type" value="Genomic_DNA"/>
</dbReference>
<accession>A0AAN7H9H4</accession>
<reference evidence="1" key="2">
    <citation type="submission" date="2023-05" db="EMBL/GenBank/DDBJ databases">
        <authorList>
            <consortium name="Lawrence Berkeley National Laboratory"/>
            <person name="Steindorff A."/>
            <person name="Hensen N."/>
            <person name="Bonometti L."/>
            <person name="Westerberg I."/>
            <person name="Brannstrom I.O."/>
            <person name="Guillou S."/>
            <person name="Cros-Aarteil S."/>
            <person name="Calhoun S."/>
            <person name="Haridas S."/>
            <person name="Kuo A."/>
            <person name="Mondo S."/>
            <person name="Pangilinan J."/>
            <person name="Riley R."/>
            <person name="Labutti K."/>
            <person name="Andreopoulos B."/>
            <person name="Lipzen A."/>
            <person name="Chen C."/>
            <person name="Yanf M."/>
            <person name="Daum C."/>
            <person name="Ng V."/>
            <person name="Clum A."/>
            <person name="Ohm R."/>
            <person name="Martin F."/>
            <person name="Silar P."/>
            <person name="Natvig D."/>
            <person name="Lalanne C."/>
            <person name="Gautier V."/>
            <person name="Ament-Velasquez S.L."/>
            <person name="Kruys A."/>
            <person name="Hutchinson M.I."/>
            <person name="Powell A.J."/>
            <person name="Barry K."/>
            <person name="Miller A.N."/>
            <person name="Grigoriev I.V."/>
            <person name="Debuchy R."/>
            <person name="Gladieux P."/>
            <person name="Thoren M.H."/>
            <person name="Johannesson H."/>
        </authorList>
    </citation>
    <scope>NUCLEOTIDE SEQUENCE</scope>
    <source>
        <strain evidence="1">CBS 532.94</strain>
    </source>
</reference>
<name>A0AAN7H9H4_9PEZI</name>
<keyword evidence="2" id="KW-1185">Reference proteome</keyword>
<evidence type="ECO:0000313" key="1">
    <source>
        <dbReference type="EMBL" id="KAK4241351.1"/>
    </source>
</evidence>
<protein>
    <submittedName>
        <fullName evidence="1">Uncharacterized protein</fullName>
    </submittedName>
</protein>
<sequence>MPGFELKWNENAHMVLLCTCLDIISQGENGKGSIAAHKDQIMGALEANGYTFTWEGHHAFLSHLPLFSSPKSVKMPKWEDIRDDLFEAIIRVQPPIDKEQQAEIVKIMQARGHDMGWNAIRYVRVPSLLVFN</sequence>
<comment type="caution">
    <text evidence="1">The sequence shown here is derived from an EMBL/GenBank/DDBJ whole genome shotgun (WGS) entry which is preliminary data.</text>
</comment>
<dbReference type="AlphaFoldDB" id="A0AAN7H9H4"/>
<reference evidence="1" key="1">
    <citation type="journal article" date="2023" name="Mol. Phylogenet. Evol.">
        <title>Genome-scale phylogeny and comparative genomics of the fungal order Sordariales.</title>
        <authorList>
            <person name="Hensen N."/>
            <person name="Bonometti L."/>
            <person name="Westerberg I."/>
            <person name="Brannstrom I.O."/>
            <person name="Guillou S."/>
            <person name="Cros-Aarteil S."/>
            <person name="Calhoun S."/>
            <person name="Haridas S."/>
            <person name="Kuo A."/>
            <person name="Mondo S."/>
            <person name="Pangilinan J."/>
            <person name="Riley R."/>
            <person name="LaButti K."/>
            <person name="Andreopoulos B."/>
            <person name="Lipzen A."/>
            <person name="Chen C."/>
            <person name="Yan M."/>
            <person name="Daum C."/>
            <person name="Ng V."/>
            <person name="Clum A."/>
            <person name="Steindorff A."/>
            <person name="Ohm R.A."/>
            <person name="Martin F."/>
            <person name="Silar P."/>
            <person name="Natvig D.O."/>
            <person name="Lalanne C."/>
            <person name="Gautier V."/>
            <person name="Ament-Velasquez S.L."/>
            <person name="Kruys A."/>
            <person name="Hutchinson M.I."/>
            <person name="Powell A.J."/>
            <person name="Barry K."/>
            <person name="Miller A.N."/>
            <person name="Grigoriev I.V."/>
            <person name="Debuchy R."/>
            <person name="Gladieux P."/>
            <person name="Hiltunen Thoren M."/>
            <person name="Johannesson H."/>
        </authorList>
    </citation>
    <scope>NUCLEOTIDE SEQUENCE</scope>
    <source>
        <strain evidence="1">CBS 532.94</strain>
    </source>
</reference>
<proteinExistence type="predicted"/>
<evidence type="ECO:0000313" key="2">
    <source>
        <dbReference type="Proteomes" id="UP001303760"/>
    </source>
</evidence>
<gene>
    <name evidence="1" type="ORF">C8A03DRAFT_12384</name>
</gene>
<dbReference type="Proteomes" id="UP001303760">
    <property type="component" value="Unassembled WGS sequence"/>
</dbReference>
<organism evidence="1 2">
    <name type="scientific">Achaetomium macrosporum</name>
    <dbReference type="NCBI Taxonomy" id="79813"/>
    <lineage>
        <taxon>Eukaryota</taxon>
        <taxon>Fungi</taxon>
        <taxon>Dikarya</taxon>
        <taxon>Ascomycota</taxon>
        <taxon>Pezizomycotina</taxon>
        <taxon>Sordariomycetes</taxon>
        <taxon>Sordariomycetidae</taxon>
        <taxon>Sordariales</taxon>
        <taxon>Chaetomiaceae</taxon>
        <taxon>Achaetomium</taxon>
    </lineage>
</organism>